<dbReference type="InterPro" id="IPR013078">
    <property type="entry name" value="His_Pase_superF_clade-1"/>
</dbReference>
<reference evidence="2" key="2">
    <citation type="submission" date="2021-04" db="EMBL/GenBank/DDBJ databases">
        <authorList>
            <person name="Podell S."/>
        </authorList>
    </citation>
    <scope>NUCLEOTIDE SEQUENCE</scope>
    <source>
        <strain evidence="2">Hildebrandi</strain>
    </source>
</reference>
<dbReference type="AlphaFoldDB" id="A0A9K3L6E4"/>
<dbReference type="Proteomes" id="UP000693970">
    <property type="component" value="Unassembled WGS sequence"/>
</dbReference>
<comment type="caution">
    <text evidence="2">The sequence shown here is derived from an EMBL/GenBank/DDBJ whole genome shotgun (WGS) entry which is preliminary data.</text>
</comment>
<organism evidence="2 3">
    <name type="scientific">Nitzschia inconspicua</name>
    <dbReference type="NCBI Taxonomy" id="303405"/>
    <lineage>
        <taxon>Eukaryota</taxon>
        <taxon>Sar</taxon>
        <taxon>Stramenopiles</taxon>
        <taxon>Ochrophyta</taxon>
        <taxon>Bacillariophyta</taxon>
        <taxon>Bacillariophyceae</taxon>
        <taxon>Bacillariophycidae</taxon>
        <taxon>Bacillariales</taxon>
        <taxon>Bacillariaceae</taxon>
        <taxon>Nitzschia</taxon>
    </lineage>
</organism>
<gene>
    <name evidence="2" type="ORF">IV203_000367</name>
</gene>
<protein>
    <submittedName>
        <fullName evidence="2">Histidine phosphatase superfamily protein</fullName>
    </submittedName>
</protein>
<feature type="region of interest" description="Disordered" evidence="1">
    <location>
        <begin position="1"/>
        <end position="21"/>
    </location>
</feature>
<dbReference type="SMART" id="SM00855">
    <property type="entry name" value="PGAM"/>
    <property type="match status" value="1"/>
</dbReference>
<dbReference type="InterPro" id="IPR051710">
    <property type="entry name" value="Phosphatase_SH3-domain"/>
</dbReference>
<evidence type="ECO:0000313" key="2">
    <source>
        <dbReference type="EMBL" id="KAG7355681.1"/>
    </source>
</evidence>
<name>A0A9K3L6E4_9STRA</name>
<keyword evidence="3" id="KW-1185">Reference proteome</keyword>
<dbReference type="Pfam" id="PF00300">
    <property type="entry name" value="His_Phos_1"/>
    <property type="match status" value="1"/>
</dbReference>
<evidence type="ECO:0000256" key="1">
    <source>
        <dbReference type="SAM" id="MobiDB-lite"/>
    </source>
</evidence>
<dbReference type="OrthoDB" id="3335358at2759"/>
<evidence type="ECO:0000313" key="3">
    <source>
        <dbReference type="Proteomes" id="UP000693970"/>
    </source>
</evidence>
<dbReference type="EMBL" id="JAGRRH010000015">
    <property type="protein sequence ID" value="KAG7355681.1"/>
    <property type="molecule type" value="Genomic_DNA"/>
</dbReference>
<dbReference type="CDD" id="cd07040">
    <property type="entry name" value="HP"/>
    <property type="match status" value="1"/>
</dbReference>
<feature type="compositionally biased region" description="Polar residues" evidence="1">
    <location>
        <begin position="1"/>
        <end position="15"/>
    </location>
</feature>
<dbReference type="PANTHER" id="PTHR16469:SF51">
    <property type="entry name" value="TRANSCRIPTION FACTOR TAU 55 KDA SUBUNIT"/>
    <property type="match status" value="1"/>
</dbReference>
<proteinExistence type="predicted"/>
<accession>A0A9K3L6E4</accession>
<dbReference type="PANTHER" id="PTHR16469">
    <property type="entry name" value="UBIQUITIN-ASSOCIATED AND SH3 DOMAIN-CONTAINING BA-RELATED"/>
    <property type="match status" value="1"/>
</dbReference>
<sequence length="282" mass="32649">MPPDNTSTEEQSFNANDPDDDDRQYLFLIRHGDRWDYSYPEWKKLPTSRCGDSPLSPLGHEQARQVGIFLKSYLEEHNLPKDNITWMSSPFLRCLQTSDNALNAMEIENKILPEYSIFEWDGHDGEWHQDLPSLEERKHYFPRLDLDYQTLFVPELPEPRSVFFDRCQRAVDAFHQRYPFQSKQIFVMVSHAAGCLALAKTLAKKELQEITPAAPCSIYMFTRTSDSETWSLDEHDAPNSMNGYTDHMADLGNATKPWSNFGDGTNKFYTGPPTSRFHPDKL</sequence>
<reference evidence="2" key="1">
    <citation type="journal article" date="2021" name="Sci. Rep.">
        <title>Diploid genomic architecture of Nitzschia inconspicua, an elite biomass production diatom.</title>
        <authorList>
            <person name="Oliver A."/>
            <person name="Podell S."/>
            <person name="Pinowska A."/>
            <person name="Traller J.C."/>
            <person name="Smith S.R."/>
            <person name="McClure R."/>
            <person name="Beliaev A."/>
            <person name="Bohutskyi P."/>
            <person name="Hill E.A."/>
            <person name="Rabines A."/>
            <person name="Zheng H."/>
            <person name="Allen L.Z."/>
            <person name="Kuo A."/>
            <person name="Grigoriev I.V."/>
            <person name="Allen A.E."/>
            <person name="Hazlebeck D."/>
            <person name="Allen E.E."/>
        </authorList>
    </citation>
    <scope>NUCLEOTIDE SEQUENCE</scope>
    <source>
        <strain evidence="2">Hildebrandi</strain>
    </source>
</reference>